<feature type="compositionally biased region" description="Low complexity" evidence="1">
    <location>
        <begin position="779"/>
        <end position="801"/>
    </location>
</feature>
<feature type="compositionally biased region" description="Basic and acidic residues" evidence="1">
    <location>
        <begin position="189"/>
        <end position="213"/>
    </location>
</feature>
<feature type="region of interest" description="Disordered" evidence="1">
    <location>
        <begin position="518"/>
        <end position="540"/>
    </location>
</feature>
<feature type="compositionally biased region" description="Low complexity" evidence="1">
    <location>
        <begin position="732"/>
        <end position="743"/>
    </location>
</feature>
<feature type="region of interest" description="Disordered" evidence="1">
    <location>
        <begin position="696"/>
        <end position="801"/>
    </location>
</feature>
<evidence type="ECO:0000313" key="3">
    <source>
        <dbReference type="Proteomes" id="UP001217417"/>
    </source>
</evidence>
<feature type="region of interest" description="Disordered" evidence="1">
    <location>
        <begin position="102"/>
        <end position="151"/>
    </location>
</feature>
<name>A0AAD7QXS0_9ASCO</name>
<feature type="region of interest" description="Disordered" evidence="1">
    <location>
        <begin position="170"/>
        <end position="287"/>
    </location>
</feature>
<feature type="compositionally biased region" description="Basic residues" evidence="1">
    <location>
        <begin position="744"/>
        <end position="766"/>
    </location>
</feature>
<feature type="compositionally biased region" description="Polar residues" evidence="1">
    <location>
        <begin position="177"/>
        <end position="187"/>
    </location>
</feature>
<protein>
    <submittedName>
        <fullName evidence="2">Uncharacterized protein</fullName>
    </submittedName>
</protein>
<proteinExistence type="predicted"/>
<accession>A0AAD7QXS0</accession>
<feature type="compositionally biased region" description="Polar residues" evidence="1">
    <location>
        <begin position="665"/>
        <end position="676"/>
    </location>
</feature>
<dbReference type="AlphaFoldDB" id="A0AAD7QXS0"/>
<feature type="compositionally biased region" description="Low complexity" evidence="1">
    <location>
        <begin position="10"/>
        <end position="23"/>
    </location>
</feature>
<dbReference type="EMBL" id="JARPMG010000003">
    <property type="protein sequence ID" value="KAJ8101732.1"/>
    <property type="molecule type" value="Genomic_DNA"/>
</dbReference>
<comment type="caution">
    <text evidence="2">The sequence shown here is derived from an EMBL/GenBank/DDBJ whole genome shotgun (WGS) entry which is preliminary data.</text>
</comment>
<dbReference type="Proteomes" id="UP001217417">
    <property type="component" value="Unassembled WGS sequence"/>
</dbReference>
<feature type="compositionally biased region" description="Polar residues" evidence="1">
    <location>
        <begin position="629"/>
        <end position="643"/>
    </location>
</feature>
<feature type="compositionally biased region" description="Low complexity" evidence="1">
    <location>
        <begin position="397"/>
        <end position="414"/>
    </location>
</feature>
<evidence type="ECO:0000256" key="1">
    <source>
        <dbReference type="SAM" id="MobiDB-lite"/>
    </source>
</evidence>
<evidence type="ECO:0000313" key="2">
    <source>
        <dbReference type="EMBL" id="KAJ8101732.1"/>
    </source>
</evidence>
<feature type="compositionally biased region" description="Basic and acidic residues" evidence="1">
    <location>
        <begin position="225"/>
        <end position="235"/>
    </location>
</feature>
<feature type="region of interest" description="Disordered" evidence="1">
    <location>
        <begin position="628"/>
        <end position="676"/>
    </location>
</feature>
<sequence length="852" mass="91130">MDPWGSFELPSSSSPDPASSAWSLGDVIPDWSDATLSPLPRSSGTGSGAQSVQRSTTASQPTDVEEKDDPWATAMSPPGDAFTQVVLPEPKISTQVECADVSLASSESKPGQVPVKDGTEIVHSSTVADSSKDVRHADKISSEPEGLSEQVLREVKASLQDEDEIGKATVRLGDFIEQQSSTDNQGNKMAEEDNKEQHRESVALQQESDKTETAEMSSNEPNDDSELRSSREANDKNSTVDGDVAEKANSKTNASGPILVEPAGKNQDETPEDIGTTNPKPQEWETSQPFLLSTAAEIGVPVPPFAESAGFGGNSDDLTFSNPFAPELEKAPLSANELLPEIFPLPTVIDNERDSIANYFSDSQVAPPPLLNFGKARKLNAMFARPTRQFFTPPRISTPSQPSSPASSVNTSTSHPDDGIRVKWNHTEIQSRVQNVVEVWKNKRKDIGGMFDWDNADALGPTSPTNAFVMDSMATGSATDRGPPSPRLKRMFSSGATPAGAEAPISFNWQDDVVGGGGTGVWGGSSSSRSPVEAQPPPVLSQTASIPTLQPVAVQHTMMSQPATITQEDDNVDDWGDFTVVESAPKPAQPPKLQLDTKRASFSDEAVDKIWGSPANPVANGSVLAPLAQPSTNISSQPSSEEVSANDGPSIERPMRPLEPLKPLQPTQSTFTSNQLLQPTSVTLATSNVISVQDEDDWGDLMGTPTEPPVQELPPGINKDLLAPQPDPETELQPSQTSTSSSSHHSHHVVHAHLHPHVVHHHKSKHMSAVYIPPPKPSSPASSMYLSSSSSSSSDSSASDVRSTIHVEGTFSKHGTTMLSPTAPKITDAKMRDDQTVRRIVESLPDIEYLLD</sequence>
<feature type="compositionally biased region" description="Polar residues" evidence="1">
    <location>
        <begin position="275"/>
        <end position="287"/>
    </location>
</feature>
<reference evidence="2" key="1">
    <citation type="submission" date="2023-03" db="EMBL/GenBank/DDBJ databases">
        <title>Near-Complete genome sequence of Lipomyces tetrasporous NRRL Y-64009, an oleaginous yeast capable of growing on lignocellulosic hydrolysates.</title>
        <authorList>
            <consortium name="Lawrence Berkeley National Laboratory"/>
            <person name="Jagtap S.S."/>
            <person name="Liu J.-J."/>
            <person name="Walukiewicz H.E."/>
            <person name="Pangilinan J."/>
            <person name="Lipzen A."/>
            <person name="Ahrendt S."/>
            <person name="Koriabine M."/>
            <person name="Cobaugh K."/>
            <person name="Salamov A."/>
            <person name="Yoshinaga Y."/>
            <person name="Ng V."/>
            <person name="Daum C."/>
            <person name="Grigoriev I.V."/>
            <person name="Slininger P.J."/>
            <person name="Dien B.S."/>
            <person name="Jin Y.-S."/>
            <person name="Rao C.V."/>
        </authorList>
    </citation>
    <scope>NUCLEOTIDE SEQUENCE</scope>
    <source>
        <strain evidence="2">NRRL Y-64009</strain>
    </source>
</reference>
<dbReference type="RefSeq" id="XP_056045182.1">
    <property type="nucleotide sequence ID" value="XM_056185896.1"/>
</dbReference>
<keyword evidence="3" id="KW-1185">Reference proteome</keyword>
<gene>
    <name evidence="2" type="ORF">POJ06DRAFT_236402</name>
</gene>
<organism evidence="2 3">
    <name type="scientific">Lipomyces tetrasporus</name>
    <dbReference type="NCBI Taxonomy" id="54092"/>
    <lineage>
        <taxon>Eukaryota</taxon>
        <taxon>Fungi</taxon>
        <taxon>Dikarya</taxon>
        <taxon>Ascomycota</taxon>
        <taxon>Saccharomycotina</taxon>
        <taxon>Lipomycetes</taxon>
        <taxon>Lipomycetales</taxon>
        <taxon>Lipomycetaceae</taxon>
        <taxon>Lipomyces</taxon>
    </lineage>
</organism>
<feature type="region of interest" description="Disordered" evidence="1">
    <location>
        <begin position="1"/>
        <end position="83"/>
    </location>
</feature>
<feature type="compositionally biased region" description="Polar residues" evidence="1">
    <location>
        <begin position="40"/>
        <end position="62"/>
    </location>
</feature>
<feature type="compositionally biased region" description="Basic and acidic residues" evidence="1">
    <location>
        <begin position="130"/>
        <end position="142"/>
    </location>
</feature>
<feature type="region of interest" description="Disordered" evidence="1">
    <location>
        <begin position="390"/>
        <end position="420"/>
    </location>
</feature>
<dbReference type="GeneID" id="80881062"/>